<reference evidence="2 3" key="1">
    <citation type="submission" date="2021-05" db="EMBL/GenBank/DDBJ databases">
        <title>Culturable bacteria isolated from Daya Bay.</title>
        <authorList>
            <person name="Zheng W."/>
            <person name="Yu S."/>
            <person name="Huang Y."/>
        </authorList>
    </citation>
    <scope>NUCLEOTIDE SEQUENCE [LARGE SCALE GENOMIC DNA]</scope>
    <source>
        <strain evidence="2 3">DP4N28-5</strain>
    </source>
</reference>
<evidence type="ECO:0000259" key="1">
    <source>
        <dbReference type="PROSITE" id="PS51704"/>
    </source>
</evidence>
<evidence type="ECO:0000313" key="2">
    <source>
        <dbReference type="EMBL" id="MBV7380399.1"/>
    </source>
</evidence>
<accession>A0ABS6T5H9</accession>
<organism evidence="2 3">
    <name type="scientific">Maritimibacter dapengensis</name>
    <dbReference type="NCBI Taxonomy" id="2836868"/>
    <lineage>
        <taxon>Bacteria</taxon>
        <taxon>Pseudomonadati</taxon>
        <taxon>Pseudomonadota</taxon>
        <taxon>Alphaproteobacteria</taxon>
        <taxon>Rhodobacterales</taxon>
        <taxon>Roseobacteraceae</taxon>
        <taxon>Maritimibacter</taxon>
    </lineage>
</organism>
<proteinExistence type="predicted"/>
<dbReference type="InterPro" id="IPR030395">
    <property type="entry name" value="GP_PDE_dom"/>
</dbReference>
<dbReference type="PROSITE" id="PS51704">
    <property type="entry name" value="GP_PDE"/>
    <property type="match status" value="1"/>
</dbReference>
<dbReference type="PANTHER" id="PTHR46211">
    <property type="entry name" value="GLYCEROPHOSPHORYL DIESTER PHOSPHODIESTERASE"/>
    <property type="match status" value="1"/>
</dbReference>
<gene>
    <name evidence="2" type="ORF">KJP28_15845</name>
</gene>
<dbReference type="RefSeq" id="WP_218393607.1">
    <property type="nucleotide sequence ID" value="NZ_JAHUZE010000004.1"/>
</dbReference>
<feature type="domain" description="GP-PDE" evidence="1">
    <location>
        <begin position="12"/>
        <end position="254"/>
    </location>
</feature>
<dbReference type="EMBL" id="JAHUZE010000004">
    <property type="protein sequence ID" value="MBV7380399.1"/>
    <property type="molecule type" value="Genomic_DNA"/>
</dbReference>
<dbReference type="PANTHER" id="PTHR46211:SF1">
    <property type="entry name" value="GLYCEROPHOSPHODIESTER PHOSPHODIESTERASE, CYTOPLASMIC"/>
    <property type="match status" value="1"/>
</dbReference>
<dbReference type="Pfam" id="PF03009">
    <property type="entry name" value="GDPD"/>
    <property type="match status" value="1"/>
</dbReference>
<sequence>MTLPDAFLNVPLAHRAYHDVKAGRPENSRAAIAAAIEAGYGIEIDVQLSRDNVAMVFHDYDLKRLTGVTGPVRMRSVADLAEIPLIGRDEGIPTLAEVLTLVDGKVPVLIEIKDQDGAMGPNVGPLESSVIRALDGYEGPVALMSFNPHAVRALAEGAPHIPRGLTTCAFTSEDWPVLNATTRTVLARIPDFDRVGASFISHDARDLRSERVGDLKSKGVPILCWTVRSRDEETKAREIADNVTFEGYEATIPA</sequence>
<name>A0ABS6T5H9_9RHOB</name>
<protein>
    <submittedName>
        <fullName evidence="2">Phosphodiesterase</fullName>
    </submittedName>
</protein>
<keyword evidence="3" id="KW-1185">Reference proteome</keyword>
<evidence type="ECO:0000313" key="3">
    <source>
        <dbReference type="Proteomes" id="UP000756530"/>
    </source>
</evidence>
<comment type="caution">
    <text evidence="2">The sequence shown here is derived from an EMBL/GenBank/DDBJ whole genome shotgun (WGS) entry which is preliminary data.</text>
</comment>
<dbReference type="Proteomes" id="UP000756530">
    <property type="component" value="Unassembled WGS sequence"/>
</dbReference>